<dbReference type="SMART" id="SM00390">
    <property type="entry name" value="GoLoco"/>
    <property type="match status" value="1"/>
</dbReference>
<evidence type="ECO:0000259" key="6">
    <source>
        <dbReference type="PROSITE" id="PS50106"/>
    </source>
</evidence>
<feature type="compositionally biased region" description="Polar residues" evidence="5">
    <location>
        <begin position="233"/>
        <end position="244"/>
    </location>
</feature>
<dbReference type="Gene3D" id="1.10.167.10">
    <property type="entry name" value="Regulator of G-protein Signalling 4, domain 2"/>
    <property type="match status" value="1"/>
</dbReference>
<dbReference type="GO" id="GO:0008277">
    <property type="term" value="P:regulation of G protein-coupled receptor signaling pathway"/>
    <property type="evidence" value="ECO:0007669"/>
    <property type="project" value="TreeGrafter"/>
</dbReference>
<dbReference type="PROSITE" id="PS50877">
    <property type="entry name" value="GOLOCO"/>
    <property type="match status" value="1"/>
</dbReference>
<evidence type="ECO:0000259" key="7">
    <source>
        <dbReference type="PROSITE" id="PS50132"/>
    </source>
</evidence>
<proteinExistence type="predicted"/>
<organism evidence="9 10">
    <name type="scientific">Paralvinella palmiformis</name>
    <dbReference type="NCBI Taxonomy" id="53620"/>
    <lineage>
        <taxon>Eukaryota</taxon>
        <taxon>Metazoa</taxon>
        <taxon>Spiralia</taxon>
        <taxon>Lophotrochozoa</taxon>
        <taxon>Annelida</taxon>
        <taxon>Polychaeta</taxon>
        <taxon>Sedentaria</taxon>
        <taxon>Canalipalpata</taxon>
        <taxon>Terebellida</taxon>
        <taxon>Terebelliformia</taxon>
        <taxon>Alvinellidae</taxon>
        <taxon>Paralvinella</taxon>
    </lineage>
</organism>
<feature type="compositionally biased region" description="Basic and acidic residues" evidence="5">
    <location>
        <begin position="1600"/>
        <end position="1609"/>
    </location>
</feature>
<dbReference type="InterPro" id="IPR011993">
    <property type="entry name" value="PH-like_dom_sf"/>
</dbReference>
<evidence type="ECO:0008006" key="11">
    <source>
        <dbReference type="Google" id="ProtNLM"/>
    </source>
</evidence>
<dbReference type="InterPro" id="IPR003116">
    <property type="entry name" value="RBD_dom"/>
</dbReference>
<feature type="compositionally biased region" description="Polar residues" evidence="5">
    <location>
        <begin position="1170"/>
        <end position="1182"/>
    </location>
</feature>
<dbReference type="PROSITE" id="PS50132">
    <property type="entry name" value="RGS"/>
    <property type="match status" value="1"/>
</dbReference>
<keyword evidence="10" id="KW-1185">Reference proteome</keyword>
<feature type="compositionally biased region" description="Low complexity" evidence="5">
    <location>
        <begin position="1904"/>
        <end position="1917"/>
    </location>
</feature>
<evidence type="ECO:0000259" key="8">
    <source>
        <dbReference type="PROSITE" id="PS50898"/>
    </source>
</evidence>
<dbReference type="Gene3D" id="3.10.20.90">
    <property type="entry name" value="Phosphatidylinositol 3-kinase Catalytic Subunit, Chain A, domain 1"/>
    <property type="match status" value="2"/>
</dbReference>
<evidence type="ECO:0000256" key="3">
    <source>
        <dbReference type="ARBA" id="ARBA00022490"/>
    </source>
</evidence>
<gene>
    <name evidence="9" type="ORF">LSH36_947g01009</name>
</gene>
<feature type="region of interest" description="Disordered" evidence="5">
    <location>
        <begin position="233"/>
        <end position="265"/>
    </location>
</feature>
<dbReference type="PRINTS" id="PR01301">
    <property type="entry name" value="RGSPROTEIN"/>
</dbReference>
<dbReference type="Gene3D" id="2.30.29.30">
    <property type="entry name" value="Pleckstrin-homology domain (PH domain)/Phosphotyrosine-binding domain (PTB)"/>
    <property type="match status" value="1"/>
</dbReference>
<dbReference type="PROSITE" id="PS50898">
    <property type="entry name" value="RBD"/>
    <property type="match status" value="2"/>
</dbReference>
<feature type="domain" description="RBD" evidence="8">
    <location>
        <begin position="1356"/>
        <end position="1427"/>
    </location>
</feature>
<dbReference type="PANTHER" id="PTHR45945">
    <property type="entry name" value="REGULATOR OF G-PROTEIN SIGNALING LOCO"/>
    <property type="match status" value="1"/>
</dbReference>
<dbReference type="SUPFAM" id="SSF50156">
    <property type="entry name" value="PDZ domain-like"/>
    <property type="match status" value="1"/>
</dbReference>
<feature type="compositionally biased region" description="Low complexity" evidence="5">
    <location>
        <begin position="1924"/>
        <end position="1945"/>
    </location>
</feature>
<evidence type="ECO:0000313" key="9">
    <source>
        <dbReference type="EMBL" id="KAK2142500.1"/>
    </source>
</evidence>
<dbReference type="Proteomes" id="UP001208570">
    <property type="component" value="Unassembled WGS sequence"/>
</dbReference>
<dbReference type="InterPro" id="IPR044926">
    <property type="entry name" value="RGS_subdomain_2"/>
</dbReference>
<feature type="domain" description="RGS" evidence="7">
    <location>
        <begin position="1040"/>
        <end position="1156"/>
    </location>
</feature>
<accession>A0AAD9IY90</accession>
<dbReference type="InterPro" id="IPR046995">
    <property type="entry name" value="RGS10/12/14-like"/>
</dbReference>
<comment type="subcellular location">
    <subcellularLocation>
        <location evidence="1">Cytoplasm</location>
    </subcellularLocation>
</comment>
<feature type="domain" description="PDZ" evidence="6">
    <location>
        <begin position="22"/>
        <end position="99"/>
    </location>
</feature>
<dbReference type="CDD" id="cd06710">
    <property type="entry name" value="PDZ_RGS12-like"/>
    <property type="match status" value="1"/>
</dbReference>
<feature type="compositionally biased region" description="Polar residues" evidence="5">
    <location>
        <begin position="1764"/>
        <end position="1773"/>
    </location>
</feature>
<evidence type="ECO:0000313" key="10">
    <source>
        <dbReference type="Proteomes" id="UP001208570"/>
    </source>
</evidence>
<evidence type="ECO:0000256" key="1">
    <source>
        <dbReference type="ARBA" id="ARBA00004496"/>
    </source>
</evidence>
<feature type="compositionally biased region" description="Polar residues" evidence="5">
    <location>
        <begin position="679"/>
        <end position="692"/>
    </location>
</feature>
<dbReference type="Gene3D" id="1.10.196.10">
    <property type="match status" value="1"/>
</dbReference>
<feature type="compositionally biased region" description="Low complexity" evidence="5">
    <location>
        <begin position="1617"/>
        <end position="1632"/>
    </location>
</feature>
<dbReference type="GO" id="GO:0005096">
    <property type="term" value="F:GTPase activator activity"/>
    <property type="evidence" value="ECO:0007669"/>
    <property type="project" value="UniProtKB-KW"/>
</dbReference>
<dbReference type="SMART" id="SM00315">
    <property type="entry name" value="RGS"/>
    <property type="match status" value="1"/>
</dbReference>
<reference evidence="9" key="1">
    <citation type="journal article" date="2023" name="Mol. Biol. Evol.">
        <title>Third-Generation Sequencing Reveals the Adaptive Role of the Epigenome in Three Deep-Sea Polychaetes.</title>
        <authorList>
            <person name="Perez M."/>
            <person name="Aroh O."/>
            <person name="Sun Y."/>
            <person name="Lan Y."/>
            <person name="Juniper S.K."/>
            <person name="Young C.R."/>
            <person name="Angers B."/>
            <person name="Qian P.Y."/>
        </authorList>
    </citation>
    <scope>NUCLEOTIDE SEQUENCE</scope>
    <source>
        <strain evidence="9">P08H-3</strain>
    </source>
</reference>
<dbReference type="Gene3D" id="2.30.42.10">
    <property type="match status" value="1"/>
</dbReference>
<evidence type="ECO:0000256" key="5">
    <source>
        <dbReference type="SAM" id="MobiDB-lite"/>
    </source>
</evidence>
<dbReference type="InterPro" id="IPR001478">
    <property type="entry name" value="PDZ"/>
</dbReference>
<dbReference type="InterPro" id="IPR024066">
    <property type="entry name" value="RGS_subdom1/3"/>
</dbReference>
<dbReference type="Pfam" id="PF02196">
    <property type="entry name" value="RBD"/>
    <property type="match status" value="1"/>
</dbReference>
<keyword evidence="3" id="KW-0963">Cytoplasm</keyword>
<feature type="compositionally biased region" description="Low complexity" evidence="5">
    <location>
        <begin position="612"/>
        <end position="625"/>
    </location>
</feature>
<dbReference type="GO" id="GO:0005886">
    <property type="term" value="C:plasma membrane"/>
    <property type="evidence" value="ECO:0007669"/>
    <property type="project" value="TreeGrafter"/>
</dbReference>
<feature type="compositionally biased region" description="Basic and acidic residues" evidence="5">
    <location>
        <begin position="140"/>
        <end position="155"/>
    </location>
</feature>
<feature type="region of interest" description="Disordered" evidence="5">
    <location>
        <begin position="1738"/>
        <end position="1961"/>
    </location>
</feature>
<dbReference type="Pfam" id="PF00615">
    <property type="entry name" value="RGS"/>
    <property type="match status" value="1"/>
</dbReference>
<dbReference type="SMART" id="SM00455">
    <property type="entry name" value="RBD"/>
    <property type="match status" value="2"/>
</dbReference>
<evidence type="ECO:0000256" key="2">
    <source>
        <dbReference type="ARBA" id="ARBA00022468"/>
    </source>
</evidence>
<feature type="compositionally biased region" description="Low complexity" evidence="5">
    <location>
        <begin position="1858"/>
        <end position="1867"/>
    </location>
</feature>
<dbReference type="GO" id="GO:0005737">
    <property type="term" value="C:cytoplasm"/>
    <property type="evidence" value="ECO:0007669"/>
    <property type="project" value="UniProtKB-SubCell"/>
</dbReference>
<feature type="region of interest" description="Disordered" evidence="5">
    <location>
        <begin position="568"/>
        <end position="799"/>
    </location>
</feature>
<protein>
    <recommendedName>
        <fullName evidence="11">Regulator of G-protein signaling 12</fullName>
    </recommendedName>
</protein>
<keyword evidence="2" id="KW-0343">GTPase activation</keyword>
<dbReference type="SMART" id="SM00228">
    <property type="entry name" value="PDZ"/>
    <property type="match status" value="1"/>
</dbReference>
<feature type="compositionally biased region" description="Pro residues" evidence="5">
    <location>
        <begin position="697"/>
        <end position="711"/>
    </location>
</feature>
<dbReference type="InterPro" id="IPR036305">
    <property type="entry name" value="RGS_sf"/>
</dbReference>
<dbReference type="PANTHER" id="PTHR45945:SF3">
    <property type="entry name" value="REGULATOR OF G-PROTEIN SIGNALING LOCO"/>
    <property type="match status" value="1"/>
</dbReference>
<feature type="compositionally biased region" description="Low complexity" evidence="5">
    <location>
        <begin position="650"/>
        <end position="678"/>
    </location>
</feature>
<dbReference type="InterPro" id="IPR029071">
    <property type="entry name" value="Ubiquitin-like_domsf"/>
</dbReference>
<dbReference type="InterPro" id="IPR003109">
    <property type="entry name" value="GoLoco_motif"/>
</dbReference>
<feature type="domain" description="RBD" evidence="8">
    <location>
        <begin position="1285"/>
        <end position="1355"/>
    </location>
</feature>
<feature type="compositionally biased region" description="Basic and acidic residues" evidence="5">
    <location>
        <begin position="1225"/>
        <end position="1249"/>
    </location>
</feature>
<dbReference type="SUPFAM" id="SSF54236">
    <property type="entry name" value="Ubiquitin-like"/>
    <property type="match status" value="2"/>
</dbReference>
<dbReference type="PROSITE" id="PS50106">
    <property type="entry name" value="PDZ"/>
    <property type="match status" value="1"/>
</dbReference>
<dbReference type="EMBL" id="JAODUP010000947">
    <property type="protein sequence ID" value="KAK2142500.1"/>
    <property type="molecule type" value="Genomic_DNA"/>
</dbReference>
<keyword evidence="4" id="KW-0677">Repeat</keyword>
<feature type="compositionally biased region" description="Polar residues" evidence="5">
    <location>
        <begin position="1738"/>
        <end position="1747"/>
    </location>
</feature>
<evidence type="ECO:0000256" key="4">
    <source>
        <dbReference type="ARBA" id="ARBA00022737"/>
    </source>
</evidence>
<feature type="compositionally biased region" description="Polar residues" evidence="5">
    <location>
        <begin position="1833"/>
        <end position="1857"/>
    </location>
</feature>
<dbReference type="Pfam" id="PF00595">
    <property type="entry name" value="PDZ"/>
    <property type="match status" value="1"/>
</dbReference>
<dbReference type="FunFam" id="1.10.167.10:FF:000001">
    <property type="entry name" value="Putative regulator of g-protein signaling 12"/>
    <property type="match status" value="1"/>
</dbReference>
<comment type="caution">
    <text evidence="9">The sequence shown here is derived from an EMBL/GenBank/DDBJ whole genome shotgun (WGS) entry which is preliminary data.</text>
</comment>
<feature type="region of interest" description="Disordered" evidence="5">
    <location>
        <begin position="1164"/>
        <end position="1255"/>
    </location>
</feature>
<dbReference type="GO" id="GO:0005634">
    <property type="term" value="C:nucleus"/>
    <property type="evidence" value="ECO:0007669"/>
    <property type="project" value="TreeGrafter"/>
</dbReference>
<dbReference type="GO" id="GO:0007165">
    <property type="term" value="P:signal transduction"/>
    <property type="evidence" value="ECO:0007669"/>
    <property type="project" value="InterPro"/>
</dbReference>
<name>A0AAD9IY90_9ANNE</name>
<feature type="region of interest" description="Disordered" evidence="5">
    <location>
        <begin position="1600"/>
        <end position="1639"/>
    </location>
</feature>
<sequence length="1961" mass="217072">MYASQQLGQRRRKKRHSHGLKTVEINRGRNGYGFTISGQHPCVLSCIVGGSPADKIGLKMGDLLMAVNNRDVSQASHDDVVRIIGSSRGVLVLQIAETFNSSGSSDEELQLRPKSKYPNRTRMRHVGSKRVDDATLYGQDKARQRNRRDPIEQARLRALSPGRELERHHHPEKYNRHYDDVRSMGIENVDPGSGALRSMINSKKMSNSDGIIRYRSPNTKHTIITREARLGLTKSQSQPGNLQPPSGGIGRAPEVSGRGHWVPKPRSSMLEEDMEENSFLIGDYMRVIVGYMGTIGMAGDCRNDATQLQVIQRSVQRLKVERKMTTMVLMELAANGVRLINNMGSTAAMYATEHINYFDVDSADARIFVITTVHVEHMDDGDGDVSDSSCHIFKVNAELCSHSLHVHKVRNFGIHCTVHPDTGQCMEFPSSAIPVVRYWHRLIKERPSVLGETEMHSSRSFSHSECPIPCSNIHSQSTGDGSGHDPELPANNRVCVVDMSHDNSHNPESSFHWETDQSGMSSRYSIYPSAELDVSPIPADGTGHMAWLTSMVDGNVQTRDTLERLNVRARPNPVVPQNAGAANGLCSTHPSEVVGVPKPNNASELQERGSHHQGQSSGSSSGSSSARQALPFRSNSPTTVISSRDKSKYSESSYQQVSDVSAISGASMSSTSETSSSSFNITPVPTSNTSKQSSRPLPRPPCPSRPVPQPTAPNQSRVLITECPPVPDRQPIVSRRLPKTPKNPLAIRQKVPRPKSTPPFKELHKNIQDTEDDQSGYESEPSSAVDITENKSSLGDGRLPEYMRSKHVTGAAHRFSEGYPVHRKIVKLSEDTTKKSGSFRHSTDKPFRRQPLSSSHEISLYRCLAFECCWVELLYDKQKLVDTLCCIDRDMLFAFGCAPQKLYQVLVMDIEYRRHVEMGIVWSLRDEELTLEYLCKLVSIRKSSRKRDPVTYCCSLWEPANSLFVRDKYVTPTGKRLHAGYVQKAESLVINKDELNGTTNSRLHAATSVTTITSKGLVITSHHTTGNIQTVGRAASWAVSFDKLLQDKVGITIFTEFLKKEFSEENIIFWKACQEYKNITDVEQRKRLAKQLFDKHLSMDASEPVNIDSSCRQEVRQMLDNAPQNTFTVAQLQITQLMKQDSYVRFLKSDSYKACVMAEMEGKPLPCPQTPSLGDTNNNRSSPAPPTPSDRWRKTLKKSKSSTSATDDGGGEEKKRRSLLPWGKNKSDKKLAKMSTDPDLRRNSHDSSKGRPSLDLADLNTIGKHLQGTLQEIDPKNVTAQESHKFCRVILPDSSTTVIVASTGRTIQAALCELCQRRQLILELLLVCLAGDDNPLDMSRDLCSLASRQIILDKLCVFRLDLPQKRYVCVRAKPSQTVASVFKPILEKYGLALDQNTVVHVAGTGVILKEDQSVSVLEHKQVIVQSLDDFKEWGSYGSHRHLSSKPPVPRPRSDVYKQANKLEELMAHLFRDVLDTTANNLDPNNIKFDETGSWDFKSEENRSSGILGFIRRNSVGEREGNKAKVKPGRVSLPAHQSKPQGVTTVQPPQLAPAPPIRGGGKRFDADDERLFELLSRAQSRQLDDQRGLTARDLELPDFLRLKEEKKPEQPRSVLEPAASSTSAVSVQSSHVHSIGKTSKFDAQRAALSEGIMTPRTAKFAMGNCSFSSDGVIPTPNHGTTYFMDGLQNMEESQLMDPSLCDLGMTSDMQNRDQSYMSYMLGSKSEDLSLGCRPLRVSQVSGVLQQPQVPKRRNPPSSKTHDGTIFSQSKNGTPAASDDDLDITLIPPSDSSGDEAAPLPSPPHLDQSVVNHPEEANYSPPIPLNITGKERTQTNKQSVRTLSKHLTYSKMIPSQPNHSVTSSSSGCDSDIELELMGPPGAEHRSQSTPSPTTHDLVFDSGSECSTSLMPSSRSSLSSGQDTKESQWMSSLSSSTRSSSSQSQSRARNSRIETGDNVPVSFV</sequence>
<dbReference type="SUPFAM" id="SSF48097">
    <property type="entry name" value="Regulator of G-protein signaling, RGS"/>
    <property type="match status" value="1"/>
</dbReference>
<dbReference type="SUPFAM" id="SSF50729">
    <property type="entry name" value="PH domain-like"/>
    <property type="match status" value="1"/>
</dbReference>
<feature type="region of interest" description="Disordered" evidence="5">
    <location>
        <begin position="1517"/>
        <end position="1562"/>
    </location>
</feature>
<dbReference type="InterPro" id="IPR036034">
    <property type="entry name" value="PDZ_sf"/>
</dbReference>
<feature type="compositionally biased region" description="Polar residues" evidence="5">
    <location>
        <begin position="1537"/>
        <end position="1547"/>
    </location>
</feature>
<feature type="region of interest" description="Disordered" evidence="5">
    <location>
        <begin position="133"/>
        <end position="169"/>
    </location>
</feature>
<dbReference type="InterPro" id="IPR016137">
    <property type="entry name" value="RGS"/>
</dbReference>